<dbReference type="AlphaFoldDB" id="X0VI72"/>
<dbReference type="GO" id="GO:0044423">
    <property type="term" value="C:virion component"/>
    <property type="evidence" value="ECO:0007669"/>
    <property type="project" value="UniProtKB-KW"/>
</dbReference>
<evidence type="ECO:0000313" key="4">
    <source>
        <dbReference type="EMBL" id="GAG17969.1"/>
    </source>
</evidence>
<dbReference type="SUPFAM" id="SSF56563">
    <property type="entry name" value="Major capsid protein gp5"/>
    <property type="match status" value="1"/>
</dbReference>
<reference evidence="4" key="1">
    <citation type="journal article" date="2014" name="Front. Microbiol.">
        <title>High frequency of phylogenetically diverse reductive dehalogenase-homologous genes in deep subseafloor sedimentary metagenomes.</title>
        <authorList>
            <person name="Kawai M."/>
            <person name="Futagami T."/>
            <person name="Toyoda A."/>
            <person name="Takaki Y."/>
            <person name="Nishi S."/>
            <person name="Hori S."/>
            <person name="Arai W."/>
            <person name="Tsubouchi T."/>
            <person name="Morono Y."/>
            <person name="Uchiyama I."/>
            <person name="Ito T."/>
            <person name="Fujiyama A."/>
            <person name="Inagaki F."/>
            <person name="Takami H."/>
        </authorList>
    </citation>
    <scope>NUCLEOTIDE SEQUENCE</scope>
    <source>
        <strain evidence="4">Expedition CK06-06</strain>
    </source>
</reference>
<dbReference type="InterPro" id="IPR054612">
    <property type="entry name" value="Phage_capsid-like_C"/>
</dbReference>
<name>X0VI72_9ZZZZ</name>
<comment type="subcellular location">
    <subcellularLocation>
        <location evidence="1">Virion</location>
    </subcellularLocation>
</comment>
<dbReference type="InterPro" id="IPR024455">
    <property type="entry name" value="Phage_capsid"/>
</dbReference>
<protein>
    <recommendedName>
        <fullName evidence="3">Phage capsid-like C-terminal domain-containing protein</fullName>
    </recommendedName>
</protein>
<comment type="caution">
    <text evidence="4">The sequence shown here is derived from an EMBL/GenBank/DDBJ whole genome shotgun (WGS) entry which is preliminary data.</text>
</comment>
<organism evidence="4">
    <name type="scientific">marine sediment metagenome</name>
    <dbReference type="NCBI Taxonomy" id="412755"/>
    <lineage>
        <taxon>unclassified sequences</taxon>
        <taxon>metagenomes</taxon>
        <taxon>ecological metagenomes</taxon>
    </lineage>
</organism>
<gene>
    <name evidence="4" type="ORF">S01H1_58230</name>
</gene>
<feature type="non-terminal residue" evidence="4">
    <location>
        <position position="1"/>
    </location>
</feature>
<evidence type="ECO:0000256" key="1">
    <source>
        <dbReference type="ARBA" id="ARBA00004328"/>
    </source>
</evidence>
<keyword evidence="2" id="KW-0946">Virion</keyword>
<evidence type="ECO:0000256" key="2">
    <source>
        <dbReference type="ARBA" id="ARBA00022844"/>
    </source>
</evidence>
<feature type="domain" description="Phage capsid-like C-terminal" evidence="3">
    <location>
        <begin position="5"/>
        <end position="162"/>
    </location>
</feature>
<evidence type="ECO:0000259" key="3">
    <source>
        <dbReference type="Pfam" id="PF05065"/>
    </source>
</evidence>
<dbReference type="Pfam" id="PF05065">
    <property type="entry name" value="Phage_capsid"/>
    <property type="match status" value="1"/>
</dbReference>
<accession>X0VI72</accession>
<sequence>RPWFRDKAFLKGSGAGQPLGILNGPCVIEVAKETGQSADTIIYDNLLKMLSQLWMGSFQNAVWVAHPTTIPMLGTLSVDTGTGGSHIPVMRESDGKFQILTRPVLFTEKTEPLGTVGDIMLADFSQYVIGLREEMRIDFSPHLYFSTDEMAARLIERHDGFPLWDEHLTLEDGSTTVSPFVTLEAR</sequence>
<proteinExistence type="predicted"/>
<dbReference type="NCBIfam" id="TIGR01554">
    <property type="entry name" value="major_cap_HK97"/>
    <property type="match status" value="1"/>
</dbReference>
<dbReference type="EMBL" id="BARS01038030">
    <property type="protein sequence ID" value="GAG17969.1"/>
    <property type="molecule type" value="Genomic_DNA"/>
</dbReference>